<evidence type="ECO:0000313" key="2">
    <source>
        <dbReference type="Proteomes" id="UP000037510"/>
    </source>
</evidence>
<evidence type="ECO:0000313" key="1">
    <source>
        <dbReference type="EMBL" id="KOB78281.1"/>
    </source>
</evidence>
<protein>
    <submittedName>
        <fullName evidence="1">Mediator of RNA polymerase II transcription subunit 16</fullName>
    </submittedName>
</protein>
<comment type="caution">
    <text evidence="1">The sequence shown here is derived from an EMBL/GenBank/DDBJ whole genome shotgun (WGS) entry which is preliminary data.</text>
</comment>
<dbReference type="STRING" id="104452.A0A0L7LSU5"/>
<name>A0A0L7LSU5_OPEBR</name>
<feature type="non-terminal residue" evidence="1">
    <location>
        <position position="80"/>
    </location>
</feature>
<accession>A0A0L7LSU5</accession>
<dbReference type="AlphaFoldDB" id="A0A0L7LSU5"/>
<dbReference type="Proteomes" id="UP000037510">
    <property type="component" value="Unassembled WGS sequence"/>
</dbReference>
<reference evidence="1 2" key="1">
    <citation type="journal article" date="2015" name="Genome Biol. Evol.">
        <title>The genome of winter moth (Operophtera brumata) provides a genomic perspective on sexual dimorphism and phenology.</title>
        <authorList>
            <person name="Derks M.F."/>
            <person name="Smit S."/>
            <person name="Salis L."/>
            <person name="Schijlen E."/>
            <person name="Bossers A."/>
            <person name="Mateman C."/>
            <person name="Pijl A.S."/>
            <person name="de Ridder D."/>
            <person name="Groenen M.A."/>
            <person name="Visser M.E."/>
            <person name="Megens H.J."/>
        </authorList>
    </citation>
    <scope>NUCLEOTIDE SEQUENCE [LARGE SCALE GENOMIC DNA]</scope>
    <source>
        <strain evidence="1">WM2013NL</strain>
        <tissue evidence="1">Head and thorax</tissue>
    </source>
</reference>
<dbReference type="EMBL" id="JTDY01000209">
    <property type="protein sequence ID" value="KOB78281.1"/>
    <property type="molecule type" value="Genomic_DNA"/>
</dbReference>
<proteinExistence type="predicted"/>
<gene>
    <name evidence="1" type="ORF">OBRU01_02658</name>
</gene>
<organism evidence="1 2">
    <name type="scientific">Operophtera brumata</name>
    <name type="common">Winter moth</name>
    <name type="synonym">Phalaena brumata</name>
    <dbReference type="NCBI Taxonomy" id="104452"/>
    <lineage>
        <taxon>Eukaryota</taxon>
        <taxon>Metazoa</taxon>
        <taxon>Ecdysozoa</taxon>
        <taxon>Arthropoda</taxon>
        <taxon>Hexapoda</taxon>
        <taxon>Insecta</taxon>
        <taxon>Pterygota</taxon>
        <taxon>Neoptera</taxon>
        <taxon>Endopterygota</taxon>
        <taxon>Lepidoptera</taxon>
        <taxon>Glossata</taxon>
        <taxon>Ditrysia</taxon>
        <taxon>Geometroidea</taxon>
        <taxon>Geometridae</taxon>
        <taxon>Larentiinae</taxon>
        <taxon>Operophtera</taxon>
    </lineage>
</organism>
<sequence length="80" mass="8882">MELIYSMRRKPLKCEPPRFDSASDTETVRPICTISSANIIAFSSPTELSDVDGDTWGGHVYVCDLDTPWDSHKVASISHP</sequence>
<keyword evidence="2" id="KW-1185">Reference proteome</keyword>